<dbReference type="Proteomes" id="UP001314170">
    <property type="component" value="Unassembled WGS sequence"/>
</dbReference>
<accession>A0AAV1S2R6</accession>
<protein>
    <submittedName>
        <fullName evidence="1">Uncharacterized protein</fullName>
    </submittedName>
</protein>
<proteinExistence type="predicted"/>
<organism evidence="1 2">
    <name type="scientific">Dovyalis caffra</name>
    <dbReference type="NCBI Taxonomy" id="77055"/>
    <lineage>
        <taxon>Eukaryota</taxon>
        <taxon>Viridiplantae</taxon>
        <taxon>Streptophyta</taxon>
        <taxon>Embryophyta</taxon>
        <taxon>Tracheophyta</taxon>
        <taxon>Spermatophyta</taxon>
        <taxon>Magnoliopsida</taxon>
        <taxon>eudicotyledons</taxon>
        <taxon>Gunneridae</taxon>
        <taxon>Pentapetalae</taxon>
        <taxon>rosids</taxon>
        <taxon>fabids</taxon>
        <taxon>Malpighiales</taxon>
        <taxon>Salicaceae</taxon>
        <taxon>Flacourtieae</taxon>
        <taxon>Dovyalis</taxon>
    </lineage>
</organism>
<reference evidence="1 2" key="1">
    <citation type="submission" date="2024-01" db="EMBL/GenBank/DDBJ databases">
        <authorList>
            <person name="Waweru B."/>
        </authorList>
    </citation>
    <scope>NUCLEOTIDE SEQUENCE [LARGE SCALE GENOMIC DNA]</scope>
</reference>
<name>A0AAV1S2R6_9ROSI</name>
<comment type="caution">
    <text evidence="1">The sequence shown here is derived from an EMBL/GenBank/DDBJ whole genome shotgun (WGS) entry which is preliminary data.</text>
</comment>
<dbReference type="EMBL" id="CAWUPB010001161">
    <property type="protein sequence ID" value="CAK7344433.1"/>
    <property type="molecule type" value="Genomic_DNA"/>
</dbReference>
<dbReference type="PANTHER" id="PTHR37383">
    <property type="entry name" value="OS01G0694200 PROTEIN"/>
    <property type="match status" value="1"/>
</dbReference>
<dbReference type="PANTHER" id="PTHR37383:SF1">
    <property type="entry name" value="OS01G0694200 PROTEIN"/>
    <property type="match status" value="1"/>
</dbReference>
<keyword evidence="2" id="KW-1185">Reference proteome</keyword>
<dbReference type="AlphaFoldDB" id="A0AAV1S2R6"/>
<gene>
    <name evidence="1" type="ORF">DCAF_LOCUS17789</name>
</gene>
<evidence type="ECO:0000313" key="1">
    <source>
        <dbReference type="EMBL" id="CAK7344433.1"/>
    </source>
</evidence>
<evidence type="ECO:0000313" key="2">
    <source>
        <dbReference type="Proteomes" id="UP001314170"/>
    </source>
</evidence>
<sequence length="560" mass="61789">MVLVQSSKLSLPPSLPPTKSVLFEPNSLSLALMHTDSSISLFPSLLFPALSSLPPKPQTLVPSSSSSSSFLLIHHDPNPNPKVLFLAASPYKGGSQILLRFYVLQKDNIFYKPQVVCHQKGLVFDSKLGVLLDLNHGVSIKIVGSVNFFVLHSVSSKKVWVFALKLIDDGDGEMVKLMRCAVIECTVPVWSISVSCGVLILGENYGVRVFNLRQLVKGKAKKVKGFNSNGKLDGKGLKLPNGVVGDDYCRGSSSGNACNGALDGKADKHCVSVKQRSVRCSQDSGEEGACFVAFKREEVEGLKPTTLKAVSIQALSPKKIVILDSMGDLHILCLSAPVVGSNVMAHMRRLPHSMKVQKLAVLPDISSKMQTFWVSDGLHSVHTITLSDMDAAVNTNDGDETQEKFIQITVIQAILSAQKILDLIPLGANGILILGQVTEWNLMFFFFLSRKYIFICNSLKLLGTWNLSIFWWKFMLQIMIDIFHAYSGFLINVLKHHELWLFLVYSGAQEHKDTELVKIWDKRYYISPLKLNEAEDGPKSTGNHNNPSLPIETYVVCTCT</sequence>